<organism evidence="3 4">
    <name type="scientific">Gymnodraco acuticeps</name>
    <name type="common">Antarctic dragonfish</name>
    <dbReference type="NCBI Taxonomy" id="8218"/>
    <lineage>
        <taxon>Eukaryota</taxon>
        <taxon>Metazoa</taxon>
        <taxon>Chordata</taxon>
        <taxon>Craniata</taxon>
        <taxon>Vertebrata</taxon>
        <taxon>Euteleostomi</taxon>
        <taxon>Actinopterygii</taxon>
        <taxon>Neopterygii</taxon>
        <taxon>Teleostei</taxon>
        <taxon>Neoteleostei</taxon>
        <taxon>Acanthomorphata</taxon>
        <taxon>Eupercaria</taxon>
        <taxon>Perciformes</taxon>
        <taxon>Notothenioidei</taxon>
        <taxon>Bathydraconidae</taxon>
        <taxon>Gymnodraco</taxon>
    </lineage>
</organism>
<gene>
    <name evidence="4" type="primary">s100v2</name>
</gene>
<dbReference type="InterPro" id="IPR011992">
    <property type="entry name" value="EF-hand-dom_pair"/>
</dbReference>
<accession>A0A6P8V9Y8</accession>
<keyword evidence="3" id="KW-1185">Reference proteome</keyword>
<dbReference type="GeneID" id="117547315"/>
<feature type="signal peptide" evidence="1">
    <location>
        <begin position="1"/>
        <end position="15"/>
    </location>
</feature>
<reference evidence="4" key="1">
    <citation type="submission" date="2025-08" db="UniProtKB">
        <authorList>
            <consortium name="RefSeq"/>
        </authorList>
    </citation>
    <scope>IDENTIFICATION</scope>
</reference>
<dbReference type="SMART" id="SM01394">
    <property type="entry name" value="S_100"/>
    <property type="match status" value="1"/>
</dbReference>
<dbReference type="Gene3D" id="1.10.238.10">
    <property type="entry name" value="EF-hand"/>
    <property type="match status" value="1"/>
</dbReference>
<dbReference type="InterPro" id="IPR013787">
    <property type="entry name" value="S100_Ca-bd_sub"/>
</dbReference>
<dbReference type="AlphaFoldDB" id="A0A6P8V9Y8"/>
<dbReference type="KEGG" id="gacu:117547315"/>
<sequence length="156" mass="16876">MLLFLLLPGFLSCRGRIQEGCQLVTVSNHTHTNSQTDRQADRGDNLAVKLTVDMSQYSDLEKAIDTLVSKFHSASADNGPTLKTDEFKNLLSSQMPNMVQGIGSDQGFGEILKKMNVGDGEGISFKHFWGLIQSVATNQHSLLSPGTGSSCSCIVL</sequence>
<keyword evidence="1" id="KW-0732">Signal</keyword>
<evidence type="ECO:0000313" key="3">
    <source>
        <dbReference type="Proteomes" id="UP000515161"/>
    </source>
</evidence>
<dbReference type="SUPFAM" id="SSF47473">
    <property type="entry name" value="EF-hand"/>
    <property type="match status" value="1"/>
</dbReference>
<dbReference type="OrthoDB" id="8442111at2759"/>
<protein>
    <submittedName>
        <fullName evidence="4">S100 calcium binding protein V2</fullName>
    </submittedName>
</protein>
<dbReference type="Proteomes" id="UP000515161">
    <property type="component" value="Unplaced"/>
</dbReference>
<evidence type="ECO:0000313" key="4">
    <source>
        <dbReference type="RefSeq" id="XP_034073832.1"/>
    </source>
</evidence>
<feature type="domain" description="S100/CaBP-9k-type calcium binding subdomain" evidence="2">
    <location>
        <begin position="60"/>
        <end position="100"/>
    </location>
</feature>
<dbReference type="Pfam" id="PF01023">
    <property type="entry name" value="S_100"/>
    <property type="match status" value="1"/>
</dbReference>
<dbReference type="CTD" id="336965"/>
<dbReference type="RefSeq" id="XP_034073832.1">
    <property type="nucleotide sequence ID" value="XM_034217941.1"/>
</dbReference>
<evidence type="ECO:0000259" key="2">
    <source>
        <dbReference type="SMART" id="SM01394"/>
    </source>
</evidence>
<proteinExistence type="predicted"/>
<evidence type="ECO:0000256" key="1">
    <source>
        <dbReference type="SAM" id="SignalP"/>
    </source>
</evidence>
<feature type="chain" id="PRO_5028160003" evidence="1">
    <location>
        <begin position="16"/>
        <end position="156"/>
    </location>
</feature>
<dbReference type="InParanoid" id="A0A6P8V9Y8"/>
<name>A0A6P8V9Y8_GYMAC</name>